<dbReference type="EMBL" id="AP019400">
    <property type="protein sequence ID" value="BBI36706.1"/>
    <property type="molecule type" value="Genomic_DNA"/>
</dbReference>
<dbReference type="KEGG" id="cohn:KCTCHS21_61050"/>
<gene>
    <name evidence="1" type="ORF">KCTCHS21_61050</name>
</gene>
<sequence>MSPLILQPLPSGSEKLKYTGQFYRQLRIPGRTISLTTEVFFAVIIVKLNPTTSDGEKFSKGILDAVLLAVLIGLQI</sequence>
<accession>A0A3T1DEW5</accession>
<evidence type="ECO:0000313" key="1">
    <source>
        <dbReference type="EMBL" id="BBI36706.1"/>
    </source>
</evidence>
<evidence type="ECO:0000313" key="2">
    <source>
        <dbReference type="Proteomes" id="UP000289856"/>
    </source>
</evidence>
<dbReference type="AlphaFoldDB" id="A0A3T1DEW5"/>
<proteinExistence type="predicted"/>
<keyword evidence="2" id="KW-1185">Reference proteome</keyword>
<reference evidence="1 2" key="1">
    <citation type="submission" date="2019-01" db="EMBL/GenBank/DDBJ databases">
        <title>Complete genome sequence of Cohnella hallensis HS21 isolated from Korean fir (Abies koreana) rhizospheric soil.</title>
        <authorList>
            <person name="Jiang L."/>
            <person name="Kang S.W."/>
            <person name="Kim S."/>
            <person name="Jung J."/>
            <person name="Kim C.Y."/>
            <person name="Kim D.H."/>
            <person name="Kim S.W."/>
            <person name="Lee J."/>
        </authorList>
    </citation>
    <scope>NUCLEOTIDE SEQUENCE [LARGE SCALE GENOMIC DNA]</scope>
    <source>
        <strain evidence="1 2">HS21</strain>
    </source>
</reference>
<protein>
    <submittedName>
        <fullName evidence="1">Uncharacterized protein</fullName>
    </submittedName>
</protein>
<name>A0A3T1DEW5_9BACL</name>
<organism evidence="1 2">
    <name type="scientific">Cohnella abietis</name>
    <dbReference type="NCBI Taxonomy" id="2507935"/>
    <lineage>
        <taxon>Bacteria</taxon>
        <taxon>Bacillati</taxon>
        <taxon>Bacillota</taxon>
        <taxon>Bacilli</taxon>
        <taxon>Bacillales</taxon>
        <taxon>Paenibacillaceae</taxon>
        <taxon>Cohnella</taxon>
    </lineage>
</organism>
<dbReference type="Proteomes" id="UP000289856">
    <property type="component" value="Chromosome"/>
</dbReference>